<evidence type="ECO:0000313" key="1">
    <source>
        <dbReference type="EMBL" id="MBC3875275.1"/>
    </source>
</evidence>
<accession>A0ABR6YFD9</accession>
<organism evidence="1 2">
    <name type="scientific">Undibacterium flavidum</name>
    <dbReference type="NCBI Taxonomy" id="2762297"/>
    <lineage>
        <taxon>Bacteria</taxon>
        <taxon>Pseudomonadati</taxon>
        <taxon>Pseudomonadota</taxon>
        <taxon>Betaproteobacteria</taxon>
        <taxon>Burkholderiales</taxon>
        <taxon>Oxalobacteraceae</taxon>
        <taxon>Undibacterium</taxon>
    </lineage>
</organism>
<dbReference type="EMBL" id="JACOGA010000017">
    <property type="protein sequence ID" value="MBC3875275.1"/>
    <property type="molecule type" value="Genomic_DNA"/>
</dbReference>
<name>A0ABR6YFD9_9BURK</name>
<evidence type="ECO:0000313" key="2">
    <source>
        <dbReference type="Proteomes" id="UP000624279"/>
    </source>
</evidence>
<sequence>MVSAIFLLVILAALGVFMLSIYTTQRTVATQDVRGVLAYQAAKTGIEWATYQILTPENSLPAGSVFAGCAAGLTPPASNGALTGFAITVDCQMTVATEAGNTIRIYQLTSTGSAGAAGSSPSSDFVERRLRASVSTCRVGPLATDPVC</sequence>
<evidence type="ECO:0008006" key="3">
    <source>
        <dbReference type="Google" id="ProtNLM"/>
    </source>
</evidence>
<proteinExistence type="predicted"/>
<reference evidence="1 2" key="1">
    <citation type="submission" date="2020-08" db="EMBL/GenBank/DDBJ databases">
        <title>Novel species isolated from subtropical streams in China.</title>
        <authorList>
            <person name="Lu H."/>
        </authorList>
    </citation>
    <scope>NUCLEOTIDE SEQUENCE [LARGE SCALE GENOMIC DNA]</scope>
    <source>
        <strain evidence="1 2">LX15W</strain>
    </source>
</reference>
<gene>
    <name evidence="1" type="ORF">H8K55_16930</name>
</gene>
<keyword evidence="2" id="KW-1185">Reference proteome</keyword>
<protein>
    <recommendedName>
        <fullName evidence="3">MSHA biogenesis protein MshP</fullName>
    </recommendedName>
</protein>
<comment type="caution">
    <text evidence="1">The sequence shown here is derived from an EMBL/GenBank/DDBJ whole genome shotgun (WGS) entry which is preliminary data.</text>
</comment>
<dbReference type="RefSeq" id="WP_186943246.1">
    <property type="nucleotide sequence ID" value="NZ_JACOGA010000017.1"/>
</dbReference>
<dbReference type="Proteomes" id="UP000624279">
    <property type="component" value="Unassembled WGS sequence"/>
</dbReference>